<proteinExistence type="predicted"/>
<name>A0ABR3SSR8_9PEZI</name>
<keyword evidence="3" id="KW-1185">Reference proteome</keyword>
<evidence type="ECO:0000313" key="2">
    <source>
        <dbReference type="EMBL" id="KAL1628070.1"/>
    </source>
</evidence>
<protein>
    <recommendedName>
        <fullName evidence="1">VOC domain-containing protein</fullName>
    </recommendedName>
</protein>
<dbReference type="InterPro" id="IPR029068">
    <property type="entry name" value="Glyas_Bleomycin-R_OHBP_Dase"/>
</dbReference>
<evidence type="ECO:0000313" key="3">
    <source>
        <dbReference type="Proteomes" id="UP001521116"/>
    </source>
</evidence>
<evidence type="ECO:0000259" key="1">
    <source>
        <dbReference type="PROSITE" id="PS51819"/>
    </source>
</evidence>
<organism evidence="2 3">
    <name type="scientific">Neofusicoccum ribis</name>
    <dbReference type="NCBI Taxonomy" id="45134"/>
    <lineage>
        <taxon>Eukaryota</taxon>
        <taxon>Fungi</taxon>
        <taxon>Dikarya</taxon>
        <taxon>Ascomycota</taxon>
        <taxon>Pezizomycotina</taxon>
        <taxon>Dothideomycetes</taxon>
        <taxon>Dothideomycetes incertae sedis</taxon>
        <taxon>Botryosphaeriales</taxon>
        <taxon>Botryosphaeriaceae</taxon>
        <taxon>Neofusicoccum</taxon>
    </lineage>
</organism>
<dbReference type="PANTHER" id="PTHR43279:SF1">
    <property type="entry name" value="CATECHOL-2,3-DIOXYGENASE"/>
    <property type="match status" value="1"/>
</dbReference>
<dbReference type="EMBL" id="JAJVDC020000065">
    <property type="protein sequence ID" value="KAL1628070.1"/>
    <property type="molecule type" value="Genomic_DNA"/>
</dbReference>
<accession>A0ABR3SSR8</accession>
<dbReference type="PROSITE" id="PS51819">
    <property type="entry name" value="VOC"/>
    <property type="match status" value="1"/>
</dbReference>
<feature type="domain" description="VOC" evidence="1">
    <location>
        <begin position="17"/>
        <end position="136"/>
    </location>
</feature>
<dbReference type="InterPro" id="IPR004360">
    <property type="entry name" value="Glyas_Fos-R_dOase_dom"/>
</dbReference>
<dbReference type="InterPro" id="IPR037523">
    <property type="entry name" value="VOC_core"/>
</dbReference>
<gene>
    <name evidence="2" type="ORF">SLS56_006000</name>
</gene>
<dbReference type="Proteomes" id="UP001521116">
    <property type="component" value="Unassembled WGS sequence"/>
</dbReference>
<dbReference type="Gene3D" id="3.10.180.10">
    <property type="entry name" value="2,3-Dihydroxybiphenyl 1,2-Dioxygenase, domain 1"/>
    <property type="match status" value="1"/>
</dbReference>
<dbReference type="PANTHER" id="PTHR43279">
    <property type="entry name" value="CATECHOL-2,3-DIOXYGENASE"/>
    <property type="match status" value="1"/>
</dbReference>
<comment type="caution">
    <text evidence="2">The sequence shown here is derived from an EMBL/GenBank/DDBJ whole genome shotgun (WGS) entry which is preliminary data.</text>
</comment>
<reference evidence="2 3" key="1">
    <citation type="submission" date="2024-02" db="EMBL/GenBank/DDBJ databases">
        <title>De novo assembly and annotation of 12 fungi associated with fruit tree decline syndrome in Ontario, Canada.</title>
        <authorList>
            <person name="Sulman M."/>
            <person name="Ellouze W."/>
            <person name="Ilyukhin E."/>
        </authorList>
    </citation>
    <scope>NUCLEOTIDE SEQUENCE [LARGE SCALE GENOMIC DNA]</scope>
    <source>
        <strain evidence="2 3">M1-105</strain>
    </source>
</reference>
<dbReference type="SUPFAM" id="SSF54593">
    <property type="entry name" value="Glyoxalase/Bleomycin resistance protein/Dihydroxybiphenyl dioxygenase"/>
    <property type="match status" value="1"/>
</dbReference>
<dbReference type="Pfam" id="PF00903">
    <property type="entry name" value="Glyoxalase"/>
    <property type="match status" value="1"/>
</dbReference>
<sequence length="195" mass="21530">MTPSLSNPGTTVTKPAYLAHIVLQTQPSNLQSMVSFYKTFLNATASYENEFASFLTYDSEHHRIAIVATPNGTPKVPTAAGLSHVAFTFNTLSDLALAYLQRKAHGMEPSGCINHGPTTSMYYRDPDGNQIETQVDNFDTAEEANEYMSSEAFRINPVGADFEPEELVRRLKAGENEREIKRPVDVGPRSLESVL</sequence>